<dbReference type="InterPro" id="IPR057326">
    <property type="entry name" value="KR_dom"/>
</dbReference>
<sequence length="254" mass="25978">MRITPSSVALISGAASGLGEATARRLLADGAAVVLADLPTSRGAELADELGPRAAFAPTDVRDEAQVRAAVAKAATLGELRVAVTCAGVATPGRILGRKGLLPLDAYRSVIEINLIGTFNVLRLAAEAMAGNDEVDGDRGVVVMTASVAAYDGQVGQAAYASSKGGVVALTLTAARDLAGLGIRVVTIAPGVMETPMMAGLPEETRTSLEALVPHPSRLGRPDEYAALAAHIVDNSLLNGEVIRLDGALRMPPR</sequence>
<dbReference type="RefSeq" id="WP_156741102.1">
    <property type="nucleotide sequence ID" value="NZ_CACRYJ010000032.1"/>
</dbReference>
<name>A0A7M4DJN4_9MICO</name>
<dbReference type="AlphaFoldDB" id="A0A7M4DJN4"/>
<dbReference type="PRINTS" id="PR00080">
    <property type="entry name" value="SDRFAMILY"/>
</dbReference>
<proteinExistence type="inferred from homology"/>
<reference evidence="5 6" key="1">
    <citation type="submission" date="2019-11" db="EMBL/GenBank/DDBJ databases">
        <authorList>
            <person name="Criscuolo A."/>
        </authorList>
    </citation>
    <scope>NUCLEOTIDE SEQUENCE [LARGE SCALE GENOMIC DNA]</scope>
    <source>
        <strain evidence="5">CIP111667</strain>
    </source>
</reference>
<dbReference type="InterPro" id="IPR020904">
    <property type="entry name" value="Sc_DH/Rdtase_CS"/>
</dbReference>
<dbReference type="GO" id="GO:0052588">
    <property type="term" value="F:diacetyl reductase ((S)-acetoin forming) (NAD+) activity"/>
    <property type="evidence" value="ECO:0007669"/>
    <property type="project" value="UniProtKB-EC"/>
</dbReference>
<organism evidence="5 6">
    <name type="scientific">Occultella aeris</name>
    <dbReference type="NCBI Taxonomy" id="2761496"/>
    <lineage>
        <taxon>Bacteria</taxon>
        <taxon>Bacillati</taxon>
        <taxon>Actinomycetota</taxon>
        <taxon>Actinomycetes</taxon>
        <taxon>Micrococcales</taxon>
        <taxon>Ruaniaceae</taxon>
        <taxon>Occultella</taxon>
    </lineage>
</organism>
<accession>A0A7M4DJN4</accession>
<dbReference type="EC" id="1.1.1.304" evidence="5"/>
<evidence type="ECO:0000313" key="5">
    <source>
        <dbReference type="EMBL" id="VZO37254.1"/>
    </source>
</evidence>
<dbReference type="SMART" id="SM00822">
    <property type="entry name" value="PKS_KR"/>
    <property type="match status" value="1"/>
</dbReference>
<dbReference type="PROSITE" id="PS00061">
    <property type="entry name" value="ADH_SHORT"/>
    <property type="match status" value="1"/>
</dbReference>
<evidence type="ECO:0000256" key="1">
    <source>
        <dbReference type="ARBA" id="ARBA00006484"/>
    </source>
</evidence>
<dbReference type="PRINTS" id="PR00081">
    <property type="entry name" value="GDHRDH"/>
</dbReference>
<comment type="caution">
    <text evidence="5">The sequence shown here is derived from an EMBL/GenBank/DDBJ whole genome shotgun (WGS) entry which is preliminary data.</text>
</comment>
<comment type="similarity">
    <text evidence="1 3">Belongs to the short-chain dehydrogenases/reductases (SDR) family.</text>
</comment>
<dbReference type="FunFam" id="3.40.50.720:FF:000215">
    <property type="entry name" value="3-hydroxyacyl-CoA dehydrogenase type-2"/>
    <property type="match status" value="1"/>
</dbReference>
<dbReference type="Pfam" id="PF00106">
    <property type="entry name" value="adh_short"/>
    <property type="match status" value="1"/>
</dbReference>
<evidence type="ECO:0000256" key="3">
    <source>
        <dbReference type="RuleBase" id="RU000363"/>
    </source>
</evidence>
<dbReference type="Gene3D" id="3.40.50.720">
    <property type="entry name" value="NAD(P)-binding Rossmann-like Domain"/>
    <property type="match status" value="1"/>
</dbReference>
<dbReference type="SUPFAM" id="SSF51735">
    <property type="entry name" value="NAD(P)-binding Rossmann-fold domains"/>
    <property type="match status" value="1"/>
</dbReference>
<dbReference type="EMBL" id="CACRYJ010000032">
    <property type="protein sequence ID" value="VZO37254.1"/>
    <property type="molecule type" value="Genomic_DNA"/>
</dbReference>
<protein>
    <submittedName>
        <fullName evidence="5">Diacetyl reductase [(S)-acetoin forming]</fullName>
        <ecNumber evidence="5">1.1.1.304</ecNumber>
    </submittedName>
</protein>
<evidence type="ECO:0000256" key="2">
    <source>
        <dbReference type="ARBA" id="ARBA00023002"/>
    </source>
</evidence>
<keyword evidence="6" id="KW-1185">Reference proteome</keyword>
<dbReference type="InterPro" id="IPR036291">
    <property type="entry name" value="NAD(P)-bd_dom_sf"/>
</dbReference>
<keyword evidence="2 5" id="KW-0560">Oxidoreductase</keyword>
<dbReference type="Proteomes" id="UP000419743">
    <property type="component" value="Unassembled WGS sequence"/>
</dbReference>
<gene>
    <name evidence="5" type="primary">budC</name>
    <name evidence="5" type="ORF">HALOF300_02341</name>
</gene>
<evidence type="ECO:0000313" key="6">
    <source>
        <dbReference type="Proteomes" id="UP000419743"/>
    </source>
</evidence>
<feature type="domain" description="Ketoreductase" evidence="4">
    <location>
        <begin position="7"/>
        <end position="195"/>
    </location>
</feature>
<evidence type="ECO:0000259" key="4">
    <source>
        <dbReference type="SMART" id="SM00822"/>
    </source>
</evidence>
<dbReference type="PANTHER" id="PTHR43658:SF8">
    <property type="entry name" value="17-BETA-HYDROXYSTEROID DEHYDROGENASE 14-RELATED"/>
    <property type="match status" value="1"/>
</dbReference>
<dbReference type="PANTHER" id="PTHR43658">
    <property type="entry name" value="SHORT-CHAIN DEHYDROGENASE/REDUCTASE"/>
    <property type="match status" value="1"/>
</dbReference>
<dbReference type="InterPro" id="IPR002347">
    <property type="entry name" value="SDR_fam"/>
</dbReference>